<dbReference type="AlphaFoldDB" id="A0AAV4BBA4"/>
<name>A0AAV4BBA4_9GAST</name>
<dbReference type="EMBL" id="BLXT01004907">
    <property type="protein sequence ID" value="GFO17905.1"/>
    <property type="molecule type" value="Genomic_DNA"/>
</dbReference>
<gene>
    <name evidence="7" type="ORF">PoB_004441000</name>
</gene>
<evidence type="ECO:0000256" key="2">
    <source>
        <dbReference type="ARBA" id="ARBA00022741"/>
    </source>
</evidence>
<dbReference type="SUPFAM" id="SSF109736">
    <property type="entry name" value="FGAM synthase PurL, linker domain"/>
    <property type="match status" value="1"/>
</dbReference>
<feature type="domain" description="Phosphoribosylformylglycinamidine synthase linker" evidence="5">
    <location>
        <begin position="185"/>
        <end position="234"/>
    </location>
</feature>
<protein>
    <submittedName>
        <fullName evidence="7">Phosphoribosylformylglycinamidine synthase-like</fullName>
    </submittedName>
</protein>
<dbReference type="Pfam" id="PF18076">
    <property type="entry name" value="FGAR-AT_N"/>
    <property type="match status" value="1"/>
</dbReference>
<reference evidence="7 8" key="1">
    <citation type="journal article" date="2021" name="Elife">
        <title>Chloroplast acquisition without the gene transfer in kleptoplastic sea slugs, Plakobranchus ocellatus.</title>
        <authorList>
            <person name="Maeda T."/>
            <person name="Takahashi S."/>
            <person name="Yoshida T."/>
            <person name="Shimamura S."/>
            <person name="Takaki Y."/>
            <person name="Nagai Y."/>
            <person name="Toyoda A."/>
            <person name="Suzuki Y."/>
            <person name="Arimoto A."/>
            <person name="Ishii H."/>
            <person name="Satoh N."/>
            <person name="Nishiyama T."/>
            <person name="Hasebe M."/>
            <person name="Maruyama T."/>
            <person name="Minagawa J."/>
            <person name="Obokata J."/>
            <person name="Shigenobu S."/>
        </authorList>
    </citation>
    <scope>NUCLEOTIDE SEQUENCE [LARGE SCALE GENOMIC DNA]</scope>
</reference>
<evidence type="ECO:0000259" key="6">
    <source>
        <dbReference type="Pfam" id="PF18076"/>
    </source>
</evidence>
<dbReference type="GO" id="GO:0005524">
    <property type="term" value="F:ATP binding"/>
    <property type="evidence" value="ECO:0007669"/>
    <property type="project" value="UniProtKB-KW"/>
</dbReference>
<dbReference type="InterPro" id="IPR041609">
    <property type="entry name" value="PurL_linker"/>
</dbReference>
<comment type="caution">
    <text evidence="7">The sequence shown here is derived from an EMBL/GenBank/DDBJ whole genome shotgun (WGS) entry which is preliminary data.</text>
</comment>
<dbReference type="PANTHER" id="PTHR10099:SF1">
    <property type="entry name" value="PHOSPHORIBOSYLFORMYLGLYCINAMIDINE SYNTHASE"/>
    <property type="match status" value="1"/>
</dbReference>
<evidence type="ECO:0000256" key="4">
    <source>
        <dbReference type="ARBA" id="ARBA00022840"/>
    </source>
</evidence>
<dbReference type="Proteomes" id="UP000735302">
    <property type="component" value="Unassembled WGS sequence"/>
</dbReference>
<keyword evidence="4" id="KW-0067">ATP-binding</keyword>
<evidence type="ECO:0000259" key="5">
    <source>
        <dbReference type="Pfam" id="PF18072"/>
    </source>
</evidence>
<keyword evidence="3" id="KW-0658">Purine biosynthesis</keyword>
<accession>A0AAV4BBA4</accession>
<sequence>MVSLIKYYRKPGITESQIEAANFKIQSVLSENIMSSLSTEVCYYIQADAQMLSSEEESILKWLLSVPFEEHNLSSKPSLQEDNNSILIEIGPRLNFSTAFSTNSVAICHSFGFTDIHRIELSTRYLLVFNEGSKLSREEEDAIVAILHDRMTCCRYKSPLTSFNLNVNPEPVFEVDIIGEGQKALEKANKDLGLAFDAWDIDYYTKLFQKKAKRNPTNVECFDLAQSNSEHSRHWFFKGRLVVDGKEWPQSLFKMIMDTQLSTNDNNVIKFNDNSRDLNLRASGNKSGA</sequence>
<feature type="domain" description="Phosphoribosylformylglycinamidine synthase N-terminal" evidence="6">
    <location>
        <begin position="41"/>
        <end position="157"/>
    </location>
</feature>
<dbReference type="Gene3D" id="1.10.8.750">
    <property type="entry name" value="Phosphoribosylformylglycinamidine synthase, linker domain"/>
    <property type="match status" value="1"/>
</dbReference>
<proteinExistence type="predicted"/>
<keyword evidence="2" id="KW-0547">Nucleotide-binding</keyword>
<evidence type="ECO:0000256" key="1">
    <source>
        <dbReference type="ARBA" id="ARBA00022598"/>
    </source>
</evidence>
<evidence type="ECO:0000313" key="8">
    <source>
        <dbReference type="Proteomes" id="UP000735302"/>
    </source>
</evidence>
<dbReference type="GO" id="GO:0006164">
    <property type="term" value="P:purine nucleotide biosynthetic process"/>
    <property type="evidence" value="ECO:0007669"/>
    <property type="project" value="UniProtKB-KW"/>
</dbReference>
<dbReference type="InterPro" id="IPR036604">
    <property type="entry name" value="PurS-like_sf"/>
</dbReference>
<dbReference type="PANTHER" id="PTHR10099">
    <property type="entry name" value="PHOSPHORIBOSYLFORMYLGLYCINAMIDINE SYNTHASE"/>
    <property type="match status" value="1"/>
</dbReference>
<dbReference type="Pfam" id="PF18072">
    <property type="entry name" value="FGAR-AT_linker"/>
    <property type="match status" value="1"/>
</dbReference>
<dbReference type="FunFam" id="1.10.8.750:FF:000001">
    <property type="entry name" value="Putative phosphoribosylformylglycinamidine synthase"/>
    <property type="match status" value="1"/>
</dbReference>
<dbReference type="SUPFAM" id="SSF82697">
    <property type="entry name" value="PurS-like"/>
    <property type="match status" value="1"/>
</dbReference>
<dbReference type="GO" id="GO:0005737">
    <property type="term" value="C:cytoplasm"/>
    <property type="evidence" value="ECO:0007669"/>
    <property type="project" value="TreeGrafter"/>
</dbReference>
<keyword evidence="8" id="KW-1185">Reference proteome</keyword>
<evidence type="ECO:0000256" key="3">
    <source>
        <dbReference type="ARBA" id="ARBA00022755"/>
    </source>
</evidence>
<dbReference type="GO" id="GO:0004642">
    <property type="term" value="F:phosphoribosylformylglycinamidine synthase activity"/>
    <property type="evidence" value="ECO:0007669"/>
    <property type="project" value="TreeGrafter"/>
</dbReference>
<keyword evidence="1" id="KW-0436">Ligase</keyword>
<organism evidence="7 8">
    <name type="scientific">Plakobranchus ocellatus</name>
    <dbReference type="NCBI Taxonomy" id="259542"/>
    <lineage>
        <taxon>Eukaryota</taxon>
        <taxon>Metazoa</taxon>
        <taxon>Spiralia</taxon>
        <taxon>Lophotrochozoa</taxon>
        <taxon>Mollusca</taxon>
        <taxon>Gastropoda</taxon>
        <taxon>Heterobranchia</taxon>
        <taxon>Euthyneura</taxon>
        <taxon>Panpulmonata</taxon>
        <taxon>Sacoglossa</taxon>
        <taxon>Placobranchoidea</taxon>
        <taxon>Plakobranchidae</taxon>
        <taxon>Plakobranchus</taxon>
    </lineage>
</organism>
<evidence type="ECO:0000313" key="7">
    <source>
        <dbReference type="EMBL" id="GFO17905.1"/>
    </source>
</evidence>
<dbReference type="InterPro" id="IPR040707">
    <property type="entry name" value="FGAR-AT_N"/>
</dbReference>